<keyword evidence="2" id="KW-1185">Reference proteome</keyword>
<proteinExistence type="predicted"/>
<dbReference type="EMBL" id="JBHSCX010000020">
    <property type="protein sequence ID" value="MFC4363767.1"/>
    <property type="molecule type" value="Genomic_DNA"/>
</dbReference>
<reference evidence="2" key="1">
    <citation type="journal article" date="2019" name="Int. J. Syst. Evol. Microbiol.">
        <title>The Global Catalogue of Microorganisms (GCM) 10K type strain sequencing project: providing services to taxonomists for standard genome sequencing and annotation.</title>
        <authorList>
            <consortium name="The Broad Institute Genomics Platform"/>
            <consortium name="The Broad Institute Genome Sequencing Center for Infectious Disease"/>
            <person name="Wu L."/>
            <person name="Ma J."/>
        </authorList>
    </citation>
    <scope>NUCLEOTIDE SEQUENCE [LARGE SCALE GENOMIC DNA]</scope>
    <source>
        <strain evidence="2">CECT 8570</strain>
    </source>
</reference>
<dbReference type="RefSeq" id="WP_290261783.1">
    <property type="nucleotide sequence ID" value="NZ_JAUFQG010000004.1"/>
</dbReference>
<organism evidence="1 2">
    <name type="scientific">Simiduia curdlanivorans</name>
    <dbReference type="NCBI Taxonomy" id="1492769"/>
    <lineage>
        <taxon>Bacteria</taxon>
        <taxon>Pseudomonadati</taxon>
        <taxon>Pseudomonadota</taxon>
        <taxon>Gammaproteobacteria</taxon>
        <taxon>Cellvibrionales</taxon>
        <taxon>Cellvibrionaceae</taxon>
        <taxon>Simiduia</taxon>
    </lineage>
</organism>
<name>A0ABV8V9E2_9GAMM</name>
<dbReference type="Proteomes" id="UP001595840">
    <property type="component" value="Unassembled WGS sequence"/>
</dbReference>
<sequence length="77" mass="8670">MSIYLTQDSMLPDQAIYNIRGLLGTTDVSPHTIEYVRGRFVVFRIMKPISSHGSYREAELAAQALDADYLDANYIDA</sequence>
<accession>A0ABV8V9E2</accession>
<protein>
    <submittedName>
        <fullName evidence="1">Uncharacterized protein</fullName>
    </submittedName>
</protein>
<gene>
    <name evidence="1" type="ORF">ACFOX3_15735</name>
</gene>
<comment type="caution">
    <text evidence="1">The sequence shown here is derived from an EMBL/GenBank/DDBJ whole genome shotgun (WGS) entry which is preliminary data.</text>
</comment>
<evidence type="ECO:0000313" key="1">
    <source>
        <dbReference type="EMBL" id="MFC4363767.1"/>
    </source>
</evidence>
<evidence type="ECO:0000313" key="2">
    <source>
        <dbReference type="Proteomes" id="UP001595840"/>
    </source>
</evidence>